<evidence type="ECO:0000256" key="4">
    <source>
        <dbReference type="ARBA" id="ARBA00047960"/>
    </source>
</evidence>
<dbReference type="EC" id="2.5.1.18" evidence="2"/>
<keyword evidence="3" id="KW-0808">Transferase</keyword>
<evidence type="ECO:0000313" key="7">
    <source>
        <dbReference type="EMBL" id="RCV15193.1"/>
    </source>
</evidence>
<dbReference type="SFLD" id="SFLDG00358">
    <property type="entry name" value="Main_(cytGST)"/>
    <property type="match status" value="1"/>
</dbReference>
<dbReference type="InterPro" id="IPR004045">
    <property type="entry name" value="Glutathione_S-Trfase_N"/>
</dbReference>
<dbReference type="InterPro" id="IPR036282">
    <property type="entry name" value="Glutathione-S-Trfase_C_sf"/>
</dbReference>
<comment type="catalytic activity">
    <reaction evidence="4">
        <text>RX + glutathione = an S-substituted glutathione + a halide anion + H(+)</text>
        <dbReference type="Rhea" id="RHEA:16437"/>
        <dbReference type="ChEBI" id="CHEBI:15378"/>
        <dbReference type="ChEBI" id="CHEBI:16042"/>
        <dbReference type="ChEBI" id="CHEBI:17792"/>
        <dbReference type="ChEBI" id="CHEBI:57925"/>
        <dbReference type="ChEBI" id="CHEBI:90779"/>
        <dbReference type="EC" id="2.5.1.18"/>
    </reaction>
</comment>
<dbReference type="Gene3D" id="1.20.1050.10">
    <property type="match status" value="1"/>
</dbReference>
<feature type="domain" description="GST N-terminal" evidence="5">
    <location>
        <begin position="85"/>
        <end position="166"/>
    </location>
</feature>
<dbReference type="SFLD" id="SFLDS00019">
    <property type="entry name" value="Glutathione_Transferase_(cytos"/>
    <property type="match status" value="1"/>
</dbReference>
<dbReference type="CDD" id="cd03187">
    <property type="entry name" value="GST_C_Phi"/>
    <property type="match status" value="1"/>
</dbReference>
<dbReference type="Gene3D" id="3.40.30.10">
    <property type="entry name" value="Glutaredoxin"/>
    <property type="match status" value="1"/>
</dbReference>
<dbReference type="GO" id="GO:0004364">
    <property type="term" value="F:glutathione transferase activity"/>
    <property type="evidence" value="ECO:0007669"/>
    <property type="project" value="UniProtKB-EC"/>
</dbReference>
<gene>
    <name evidence="7" type="ORF">SETIT_3G038500v2</name>
</gene>
<evidence type="ECO:0000256" key="1">
    <source>
        <dbReference type="ARBA" id="ARBA00010128"/>
    </source>
</evidence>
<evidence type="ECO:0000259" key="6">
    <source>
        <dbReference type="PROSITE" id="PS50405"/>
    </source>
</evidence>
<reference evidence="7" key="1">
    <citation type="journal article" date="2012" name="Nat. Biotechnol.">
        <title>Reference genome sequence of the model plant Setaria.</title>
        <authorList>
            <person name="Bennetzen J.L."/>
            <person name="Schmutz J."/>
            <person name="Wang H."/>
            <person name="Percifield R."/>
            <person name="Hawkins J."/>
            <person name="Pontaroli A.C."/>
            <person name="Estep M."/>
            <person name="Feng L."/>
            <person name="Vaughn J.N."/>
            <person name="Grimwood J."/>
            <person name="Jenkins J."/>
            <person name="Barry K."/>
            <person name="Lindquist E."/>
            <person name="Hellsten U."/>
            <person name="Deshpande S."/>
            <person name="Wang X."/>
            <person name="Wu X."/>
            <person name="Mitros T."/>
            <person name="Triplett J."/>
            <person name="Yang X."/>
            <person name="Ye C.Y."/>
            <person name="Mauro-Herrera M."/>
            <person name="Wang L."/>
            <person name="Li P."/>
            <person name="Sharma M."/>
            <person name="Sharma R."/>
            <person name="Ronald P.C."/>
            <person name="Panaud O."/>
            <person name="Kellogg E.A."/>
            <person name="Brutnell T.P."/>
            <person name="Doust A.N."/>
            <person name="Tuskan G.A."/>
            <person name="Rokhsar D."/>
            <person name="Devos K.M."/>
        </authorList>
    </citation>
    <scope>NUCLEOTIDE SEQUENCE [LARGE SCALE GENOMIC DNA]</scope>
    <source>
        <strain evidence="7">Yugu1</strain>
    </source>
</reference>
<dbReference type="PROSITE" id="PS50405">
    <property type="entry name" value="GST_CTER"/>
    <property type="match status" value="1"/>
</dbReference>
<dbReference type="Pfam" id="PF02798">
    <property type="entry name" value="GST_N"/>
    <property type="match status" value="1"/>
</dbReference>
<dbReference type="InterPro" id="IPR010987">
    <property type="entry name" value="Glutathione-S-Trfase_C-like"/>
</dbReference>
<evidence type="ECO:0000256" key="3">
    <source>
        <dbReference type="ARBA" id="ARBA00022679"/>
    </source>
</evidence>
<accession>A0A368QBD7</accession>
<sequence length="305" mass="33534">MVNAGFTWLRLEGIQFLVPFLPSHGQISSLVDCPAGAQHSEQRSTHRSKNCHCCRAASTDLIPQKRSPDQRFRGAAAAAMAAANKAVKVYGWAVSPYVARALLALEEAGVEYELVPMSRDAGDQKIGGHVPETRFGQVPVLEDGDLTLFESRAIARHVLRKHKPELLGGGSLEQSAMVDVWLEVEAHQHHPAAGAIVMQCLITPLIGGERDQAVVDENAGKLRAVFEIYEARLSRSRYLAGDFVSAADLSHFPLMRYFMATEYAAMVEALPHVRAWWEDLAARPAARKVAELMPLDFGLSKKDEQ</sequence>
<dbReference type="AlphaFoldDB" id="A0A368QBD7"/>
<dbReference type="SUPFAM" id="SSF47616">
    <property type="entry name" value="GST C-terminal domain-like"/>
    <property type="match status" value="1"/>
</dbReference>
<dbReference type="SFLD" id="SFLDG01154">
    <property type="entry name" value="Main.5:_Phi-like"/>
    <property type="match status" value="1"/>
</dbReference>
<feature type="domain" description="GST C-terminal" evidence="6">
    <location>
        <begin position="171"/>
        <end position="297"/>
    </location>
</feature>
<dbReference type="PANTHER" id="PTHR43900:SF17">
    <property type="entry name" value="GLUTATHIONE S-TRANSFERASE 4"/>
    <property type="match status" value="1"/>
</dbReference>
<dbReference type="EMBL" id="CM003530">
    <property type="protein sequence ID" value="RCV15193.1"/>
    <property type="molecule type" value="Genomic_DNA"/>
</dbReference>
<dbReference type="CDD" id="cd03053">
    <property type="entry name" value="GST_N_Phi"/>
    <property type="match status" value="1"/>
</dbReference>
<evidence type="ECO:0000259" key="5">
    <source>
        <dbReference type="PROSITE" id="PS50404"/>
    </source>
</evidence>
<dbReference type="InterPro" id="IPR036249">
    <property type="entry name" value="Thioredoxin-like_sf"/>
</dbReference>
<dbReference type="SUPFAM" id="SSF52833">
    <property type="entry name" value="Thioredoxin-like"/>
    <property type="match status" value="1"/>
</dbReference>
<dbReference type="OrthoDB" id="584361at2759"/>
<dbReference type="InterPro" id="IPR040079">
    <property type="entry name" value="Glutathione_S-Trfase"/>
</dbReference>
<dbReference type="InterPro" id="IPR034347">
    <property type="entry name" value="GST_Phi_C"/>
</dbReference>
<reference evidence="7" key="2">
    <citation type="submission" date="2015-07" db="EMBL/GenBank/DDBJ databases">
        <authorList>
            <person name="Noorani M."/>
        </authorList>
    </citation>
    <scope>NUCLEOTIDE SEQUENCE</scope>
    <source>
        <strain evidence="7">Yugu1</strain>
    </source>
</reference>
<dbReference type="InterPro" id="IPR004046">
    <property type="entry name" value="GST_C"/>
</dbReference>
<name>A0A368QBD7_SETIT</name>
<dbReference type="Pfam" id="PF00043">
    <property type="entry name" value="GST_C"/>
    <property type="match status" value="1"/>
</dbReference>
<dbReference type="PROSITE" id="PS50404">
    <property type="entry name" value="GST_NTER"/>
    <property type="match status" value="1"/>
</dbReference>
<proteinExistence type="inferred from homology"/>
<dbReference type="FunFam" id="3.40.30.10:FF:000016">
    <property type="entry name" value="Glutathione S-transferase F2"/>
    <property type="match status" value="1"/>
</dbReference>
<dbReference type="PANTHER" id="PTHR43900">
    <property type="entry name" value="GLUTATHIONE S-TRANSFERASE RHO"/>
    <property type="match status" value="1"/>
</dbReference>
<evidence type="ECO:0000256" key="2">
    <source>
        <dbReference type="ARBA" id="ARBA00012452"/>
    </source>
</evidence>
<dbReference type="GO" id="GO:0009635">
    <property type="term" value="P:response to herbicide"/>
    <property type="evidence" value="ECO:0007669"/>
    <property type="project" value="UniProtKB-ARBA"/>
</dbReference>
<organism evidence="7">
    <name type="scientific">Setaria italica</name>
    <name type="common">Foxtail millet</name>
    <name type="synonym">Panicum italicum</name>
    <dbReference type="NCBI Taxonomy" id="4555"/>
    <lineage>
        <taxon>Eukaryota</taxon>
        <taxon>Viridiplantae</taxon>
        <taxon>Streptophyta</taxon>
        <taxon>Embryophyta</taxon>
        <taxon>Tracheophyta</taxon>
        <taxon>Spermatophyta</taxon>
        <taxon>Magnoliopsida</taxon>
        <taxon>Liliopsida</taxon>
        <taxon>Poales</taxon>
        <taxon>Poaceae</taxon>
        <taxon>PACMAD clade</taxon>
        <taxon>Panicoideae</taxon>
        <taxon>Panicodae</taxon>
        <taxon>Paniceae</taxon>
        <taxon>Cenchrinae</taxon>
        <taxon>Setaria</taxon>
    </lineage>
</organism>
<dbReference type="FunFam" id="1.20.1050.10:FF:000004">
    <property type="entry name" value="Glutathione S-transferase F2"/>
    <property type="match status" value="1"/>
</dbReference>
<dbReference type="STRING" id="4555.A0A368QBD7"/>
<protein>
    <recommendedName>
        <fullName evidence="2">glutathione transferase</fullName>
        <ecNumber evidence="2">2.5.1.18</ecNumber>
    </recommendedName>
</protein>
<comment type="similarity">
    <text evidence="1">Belongs to the GST superfamily. Phi family.</text>
</comment>